<dbReference type="EMBL" id="VSSQ01123590">
    <property type="protein sequence ID" value="MPN54903.1"/>
    <property type="molecule type" value="Genomic_DNA"/>
</dbReference>
<feature type="domain" description="TSCPD" evidence="6">
    <location>
        <begin position="7"/>
        <end position="81"/>
    </location>
</feature>
<organism evidence="7">
    <name type="scientific">bioreactor metagenome</name>
    <dbReference type="NCBI Taxonomy" id="1076179"/>
    <lineage>
        <taxon>unclassified sequences</taxon>
        <taxon>metagenomes</taxon>
        <taxon>ecological metagenomes</taxon>
    </lineage>
</organism>
<evidence type="ECO:0000259" key="6">
    <source>
        <dbReference type="Pfam" id="PF12637"/>
    </source>
</evidence>
<evidence type="ECO:0000256" key="5">
    <source>
        <dbReference type="ARBA" id="ARBA00047754"/>
    </source>
</evidence>
<dbReference type="InterPro" id="IPR023806">
    <property type="entry name" value="CHP03905"/>
</dbReference>
<dbReference type="EC" id="1.17.4.1" evidence="2"/>
<keyword evidence="4" id="KW-0547">Nucleotide-binding</keyword>
<evidence type="ECO:0000256" key="3">
    <source>
        <dbReference type="ARBA" id="ARBA00022634"/>
    </source>
</evidence>
<sequence>MIIYTFKTQGTCSSHILLELEGNVLKKVSFVDGCNGNSKGIARLTEGMTVEEIKERLSGIRCAGKDTSCPDQLAKAVDEAYHMQKQDKN</sequence>
<dbReference type="AlphaFoldDB" id="A0A645J608"/>
<gene>
    <name evidence="7" type="ORF">SDC9_202581</name>
</gene>
<evidence type="ECO:0000256" key="2">
    <source>
        <dbReference type="ARBA" id="ARBA00012274"/>
    </source>
</evidence>
<dbReference type="GO" id="GO:0004748">
    <property type="term" value="F:ribonucleoside-diphosphate reductase activity, thioredoxin disulfide as acceptor"/>
    <property type="evidence" value="ECO:0007669"/>
    <property type="project" value="UniProtKB-EC"/>
</dbReference>
<comment type="similarity">
    <text evidence="1">Belongs to the ribonucleoside diphosphate reductase class-2 family.</text>
</comment>
<keyword evidence="3" id="KW-0237">DNA synthesis</keyword>
<proteinExistence type="inferred from homology"/>
<protein>
    <recommendedName>
        <fullName evidence="2">ribonucleoside-diphosphate reductase</fullName>
        <ecNumber evidence="2">1.17.4.1</ecNumber>
    </recommendedName>
</protein>
<dbReference type="GO" id="GO:0000166">
    <property type="term" value="F:nucleotide binding"/>
    <property type="evidence" value="ECO:0007669"/>
    <property type="project" value="UniProtKB-KW"/>
</dbReference>
<evidence type="ECO:0000256" key="1">
    <source>
        <dbReference type="ARBA" id="ARBA00007405"/>
    </source>
</evidence>
<dbReference type="Pfam" id="PF12637">
    <property type="entry name" value="TSCPD"/>
    <property type="match status" value="1"/>
</dbReference>
<dbReference type="InterPro" id="IPR024434">
    <property type="entry name" value="TSCPD_dom"/>
</dbReference>
<evidence type="ECO:0000313" key="7">
    <source>
        <dbReference type="EMBL" id="MPN54903.1"/>
    </source>
</evidence>
<evidence type="ECO:0000256" key="4">
    <source>
        <dbReference type="ARBA" id="ARBA00022741"/>
    </source>
</evidence>
<dbReference type="GO" id="GO:0071897">
    <property type="term" value="P:DNA biosynthetic process"/>
    <property type="evidence" value="ECO:0007669"/>
    <property type="project" value="UniProtKB-KW"/>
</dbReference>
<accession>A0A645J608</accession>
<comment type="caution">
    <text evidence="7">The sequence shown here is derived from an EMBL/GenBank/DDBJ whole genome shotgun (WGS) entry which is preliminary data.</text>
</comment>
<reference evidence="7" key="1">
    <citation type="submission" date="2019-08" db="EMBL/GenBank/DDBJ databases">
        <authorList>
            <person name="Kucharzyk K."/>
            <person name="Murdoch R.W."/>
            <person name="Higgins S."/>
            <person name="Loffler F."/>
        </authorList>
    </citation>
    <scope>NUCLEOTIDE SEQUENCE</scope>
</reference>
<comment type="catalytic activity">
    <reaction evidence="5">
        <text>a 2'-deoxyribonucleoside 5'-diphosphate + [thioredoxin]-disulfide + H2O = a ribonucleoside 5'-diphosphate + [thioredoxin]-dithiol</text>
        <dbReference type="Rhea" id="RHEA:23252"/>
        <dbReference type="Rhea" id="RHEA-COMP:10698"/>
        <dbReference type="Rhea" id="RHEA-COMP:10700"/>
        <dbReference type="ChEBI" id="CHEBI:15377"/>
        <dbReference type="ChEBI" id="CHEBI:29950"/>
        <dbReference type="ChEBI" id="CHEBI:50058"/>
        <dbReference type="ChEBI" id="CHEBI:57930"/>
        <dbReference type="ChEBI" id="CHEBI:73316"/>
        <dbReference type="EC" id="1.17.4.1"/>
    </reaction>
</comment>
<name>A0A645J608_9ZZZZ</name>
<dbReference type="NCBIfam" id="TIGR03905">
    <property type="entry name" value="TIGR03905_4_Cys"/>
    <property type="match status" value="1"/>
</dbReference>